<protein>
    <submittedName>
        <fullName evidence="1">Uncharacterized protein</fullName>
    </submittedName>
</protein>
<proteinExistence type="predicted"/>
<organism evidence="1">
    <name type="scientific">marine sediment metagenome</name>
    <dbReference type="NCBI Taxonomy" id="412755"/>
    <lineage>
        <taxon>unclassified sequences</taxon>
        <taxon>metagenomes</taxon>
        <taxon>ecological metagenomes</taxon>
    </lineage>
</organism>
<name>X0WDC1_9ZZZZ</name>
<evidence type="ECO:0000313" key="1">
    <source>
        <dbReference type="EMBL" id="GAG22558.1"/>
    </source>
</evidence>
<reference evidence="1" key="1">
    <citation type="journal article" date="2014" name="Front. Microbiol.">
        <title>High frequency of phylogenetically diverse reductive dehalogenase-homologous genes in deep subseafloor sedimentary metagenomes.</title>
        <authorList>
            <person name="Kawai M."/>
            <person name="Futagami T."/>
            <person name="Toyoda A."/>
            <person name="Takaki Y."/>
            <person name="Nishi S."/>
            <person name="Hori S."/>
            <person name="Arai W."/>
            <person name="Tsubouchi T."/>
            <person name="Morono Y."/>
            <person name="Uchiyama I."/>
            <person name="Ito T."/>
            <person name="Fujiyama A."/>
            <person name="Inagaki F."/>
            <person name="Takami H."/>
        </authorList>
    </citation>
    <scope>NUCLEOTIDE SEQUENCE</scope>
    <source>
        <strain evidence="1">Expedition CK06-06</strain>
    </source>
</reference>
<accession>X0WDC1</accession>
<sequence length="76" mass="8176">MAVGPVKTLKINALRLMPIDIITTVKNHALRKNFALSFKSRNIKEVAISTAIIIDIKEVCGSISGGSIPYGSFSSE</sequence>
<gene>
    <name evidence="1" type="ORF">S01H1_55099</name>
</gene>
<comment type="caution">
    <text evidence="1">The sequence shown here is derived from an EMBL/GenBank/DDBJ whole genome shotgun (WGS) entry which is preliminary data.</text>
</comment>
<dbReference type="EMBL" id="BARS01035795">
    <property type="protein sequence ID" value="GAG22558.1"/>
    <property type="molecule type" value="Genomic_DNA"/>
</dbReference>
<dbReference type="AlphaFoldDB" id="X0WDC1"/>